<dbReference type="InterPro" id="IPR046863">
    <property type="entry name" value="MbnP-like_dom"/>
</dbReference>
<evidence type="ECO:0000259" key="2">
    <source>
        <dbReference type="Pfam" id="PF20243"/>
    </source>
</evidence>
<protein>
    <recommendedName>
        <fullName evidence="2">Copper-binding protein MbnP-like domain-containing protein</fullName>
    </recommendedName>
</protein>
<proteinExistence type="predicted"/>
<evidence type="ECO:0000313" key="3">
    <source>
        <dbReference type="EMBL" id="MBD1432988.1"/>
    </source>
</evidence>
<comment type="caution">
    <text evidence="3">The sequence shown here is derived from an EMBL/GenBank/DDBJ whole genome shotgun (WGS) entry which is preliminary data.</text>
</comment>
<organism evidence="3 4">
    <name type="scientific">Sphingobacterium micropteri</name>
    <dbReference type="NCBI Taxonomy" id="2763501"/>
    <lineage>
        <taxon>Bacteria</taxon>
        <taxon>Pseudomonadati</taxon>
        <taxon>Bacteroidota</taxon>
        <taxon>Sphingobacteriia</taxon>
        <taxon>Sphingobacteriales</taxon>
        <taxon>Sphingobacteriaceae</taxon>
        <taxon>Sphingobacterium</taxon>
    </lineage>
</organism>
<accession>A0ABR7YP70</accession>
<dbReference type="Pfam" id="PF20243">
    <property type="entry name" value="MbnP"/>
    <property type="match status" value="1"/>
</dbReference>
<evidence type="ECO:0000313" key="4">
    <source>
        <dbReference type="Proteomes" id="UP000602759"/>
    </source>
</evidence>
<feature type="domain" description="Copper-binding protein MbnP-like" evidence="2">
    <location>
        <begin position="30"/>
        <end position="236"/>
    </location>
</feature>
<dbReference type="PROSITE" id="PS51257">
    <property type="entry name" value="PROKAR_LIPOPROTEIN"/>
    <property type="match status" value="1"/>
</dbReference>
<gene>
    <name evidence="3" type="ORF">H8B06_09140</name>
</gene>
<feature type="chain" id="PRO_5045799378" description="Copper-binding protein MbnP-like domain-containing protein" evidence="1">
    <location>
        <begin position="22"/>
        <end position="298"/>
    </location>
</feature>
<dbReference type="RefSeq" id="WP_190993962.1">
    <property type="nucleotide sequence ID" value="NZ_JACOIK010000005.1"/>
</dbReference>
<feature type="signal peptide" evidence="1">
    <location>
        <begin position="1"/>
        <end position="21"/>
    </location>
</feature>
<sequence>MKTLKNFLLLSICSLAFIACSKDDDKPVANNITLHFNNTFKEETIVLGNATSSTATVNTSAAGQNHHFSELKYVISNIRLIKTDGNEIPYNINDLDKGATVVNQAKPQTLDYILSNVPAGEYKQIKFGLGVKWDLNTLDRFPLFYAEAGANDTKMMWEWGTGYRFTKIEGVYGTDNKQLSIHTGSTVEGTKDNEETYTQGVDAYRDITLNLPSSAIVGKKAPKITIKADFDKLLSGNLYKIVLKSGSNPDDHEHEDTEYNDATPNTHTALQMVKFVDNLGGNGSNDVTGMFSIQSIEN</sequence>
<reference evidence="3 4" key="1">
    <citation type="submission" date="2020-08" db="EMBL/GenBank/DDBJ databases">
        <title>Sphingobacterium sp. DN00404 isolated from aquaculture water.</title>
        <authorList>
            <person name="Zhang M."/>
        </authorList>
    </citation>
    <scope>NUCLEOTIDE SEQUENCE [LARGE SCALE GENOMIC DNA]</scope>
    <source>
        <strain evidence="3 4">DN00404</strain>
    </source>
</reference>
<dbReference type="EMBL" id="JACOIK010000005">
    <property type="protein sequence ID" value="MBD1432988.1"/>
    <property type="molecule type" value="Genomic_DNA"/>
</dbReference>
<evidence type="ECO:0000256" key="1">
    <source>
        <dbReference type="SAM" id="SignalP"/>
    </source>
</evidence>
<keyword evidence="4" id="KW-1185">Reference proteome</keyword>
<name>A0ABR7YP70_9SPHI</name>
<dbReference type="Proteomes" id="UP000602759">
    <property type="component" value="Unassembled WGS sequence"/>
</dbReference>
<keyword evidence="1" id="KW-0732">Signal</keyword>